<dbReference type="SUPFAM" id="SSF63411">
    <property type="entry name" value="LuxS/MPP-like metallohydrolase"/>
    <property type="match status" value="2"/>
</dbReference>
<organism evidence="9 10">
    <name type="scientific">Lacticaseibacillus paracasei NRIC 0644</name>
    <dbReference type="NCBI Taxonomy" id="1435038"/>
    <lineage>
        <taxon>Bacteria</taxon>
        <taxon>Bacillati</taxon>
        <taxon>Bacillota</taxon>
        <taxon>Bacilli</taxon>
        <taxon>Lactobacillales</taxon>
        <taxon>Lactobacillaceae</taxon>
        <taxon>Lacticaseibacillus</taxon>
    </lineage>
</organism>
<keyword evidence="5" id="KW-0862">Zinc</keyword>
<evidence type="ECO:0000256" key="3">
    <source>
        <dbReference type="ARBA" id="ARBA00022723"/>
    </source>
</evidence>
<dbReference type="AlphaFoldDB" id="A0A0C9QCN0"/>
<dbReference type="InterPro" id="IPR011249">
    <property type="entry name" value="Metalloenz_LuxS/M16"/>
</dbReference>
<evidence type="ECO:0000256" key="4">
    <source>
        <dbReference type="ARBA" id="ARBA00022801"/>
    </source>
</evidence>
<keyword evidence="6" id="KW-0482">Metalloprotease</keyword>
<reference evidence="10" key="1">
    <citation type="submission" date="2014-05" db="EMBL/GenBank/DDBJ databases">
        <title>Whole genome sequencing of Lactobacillus casei NRIC0644.</title>
        <authorList>
            <person name="Atarashi H."/>
            <person name="Yoshida Y."/>
            <person name="Fujimura S."/>
            <person name="Tanaka N."/>
            <person name="Shiwa Y."/>
            <person name="Yoshikawa H."/>
            <person name="Okada S."/>
            <person name="Nakagawa J."/>
        </authorList>
    </citation>
    <scope>NUCLEOTIDE SEQUENCE [LARGE SCALE GENOMIC DNA]</scope>
    <source>
        <strain evidence="10">NRIC0644</strain>
    </source>
</reference>
<dbReference type="Pfam" id="PF05193">
    <property type="entry name" value="Peptidase_M16_C"/>
    <property type="match status" value="1"/>
</dbReference>
<feature type="domain" description="Peptidase M16 N-terminal" evidence="7">
    <location>
        <begin position="61"/>
        <end position="149"/>
    </location>
</feature>
<dbReference type="PANTHER" id="PTHR43690:SF18">
    <property type="entry name" value="INSULIN-DEGRADING ENZYME-RELATED"/>
    <property type="match status" value="1"/>
</dbReference>
<proteinExistence type="inferred from homology"/>
<dbReference type="GO" id="GO:0046872">
    <property type="term" value="F:metal ion binding"/>
    <property type="evidence" value="ECO:0007669"/>
    <property type="project" value="UniProtKB-KW"/>
</dbReference>
<dbReference type="PANTHER" id="PTHR43690">
    <property type="entry name" value="NARDILYSIN"/>
    <property type="match status" value="1"/>
</dbReference>
<accession>A0A0C9QCN0</accession>
<evidence type="ECO:0000313" key="10">
    <source>
        <dbReference type="Proteomes" id="UP000032552"/>
    </source>
</evidence>
<sequence>MKTQYFSDVDETVITTTLSNGLRLQVVPRPPYHKSYAIMTTDYGSIDTQFAPDGKQMVTYPAGIAHFLEHKLFEKEDHDAFDLFGETGASANAFTSATKTSFLFSTTTQLTKNLQILLDFVQTPFFSKASVAKEQGIIGSEIQMYQDDPGWRGYAGLLENLFPNHPAHVDVAGTVASIAQITPEMLYTIHRVFYQPSNMTLIVVGNIDADAIMAFVAANQAAKQFPAPQAIVRGVHADLQTDDIVPYRQLEMPISRPKTLVGIKGQVAIPTTAEGWRYQLTIRLLLEVLFGDSSQLYQDWYDRGLIDDSFDFDFTNQRSFSYGLVGGDTDDPHALSDAIKHVLLNAATQPDLTRDRVALIKRASLGKYYAGLNGLNGVANQLSALSFGQASLFDFPEILSSITLADLQAMIDQVFQAKALTVLDMIPEAD</sequence>
<feature type="domain" description="Peptidase M16 C-terminal" evidence="8">
    <location>
        <begin position="181"/>
        <end position="362"/>
    </location>
</feature>
<dbReference type="GO" id="GO:0008237">
    <property type="term" value="F:metallopeptidase activity"/>
    <property type="evidence" value="ECO:0007669"/>
    <property type="project" value="UniProtKB-KW"/>
</dbReference>
<dbReference type="RefSeq" id="WP_045624773.1">
    <property type="nucleotide sequence ID" value="NZ_BAYM01000077.1"/>
</dbReference>
<dbReference type="Proteomes" id="UP000032552">
    <property type="component" value="Unassembled WGS sequence"/>
</dbReference>
<keyword evidence="4" id="KW-0378">Hydrolase</keyword>
<dbReference type="EMBL" id="BAYM01000077">
    <property type="protein sequence ID" value="GAN36398.1"/>
    <property type="molecule type" value="Genomic_DNA"/>
</dbReference>
<evidence type="ECO:0000256" key="1">
    <source>
        <dbReference type="ARBA" id="ARBA00007261"/>
    </source>
</evidence>
<dbReference type="NCBIfam" id="NF047421">
    <property type="entry name" value="YfmH_fam"/>
    <property type="match status" value="1"/>
</dbReference>
<dbReference type="InterPro" id="IPR050626">
    <property type="entry name" value="Peptidase_M16"/>
</dbReference>
<evidence type="ECO:0000256" key="5">
    <source>
        <dbReference type="ARBA" id="ARBA00022833"/>
    </source>
</evidence>
<protein>
    <submittedName>
        <fullName evidence="9">Zn-dependent peptidase</fullName>
    </submittedName>
</protein>
<evidence type="ECO:0000256" key="2">
    <source>
        <dbReference type="ARBA" id="ARBA00022670"/>
    </source>
</evidence>
<gene>
    <name evidence="9" type="ORF">LC0644_0987</name>
</gene>
<comment type="similarity">
    <text evidence="1">Belongs to the peptidase M16 family.</text>
</comment>
<evidence type="ECO:0000256" key="6">
    <source>
        <dbReference type="ARBA" id="ARBA00023049"/>
    </source>
</evidence>
<name>A0A0C9QCN0_LACPA</name>
<dbReference type="InterPro" id="IPR011765">
    <property type="entry name" value="Pept_M16_N"/>
</dbReference>
<dbReference type="Pfam" id="PF00675">
    <property type="entry name" value="Peptidase_M16"/>
    <property type="match status" value="1"/>
</dbReference>
<keyword evidence="3" id="KW-0479">Metal-binding</keyword>
<dbReference type="GO" id="GO:0006508">
    <property type="term" value="P:proteolysis"/>
    <property type="evidence" value="ECO:0007669"/>
    <property type="project" value="UniProtKB-KW"/>
</dbReference>
<dbReference type="InterPro" id="IPR007863">
    <property type="entry name" value="Peptidase_M16_C"/>
</dbReference>
<comment type="caution">
    <text evidence="9">The sequence shown here is derived from an EMBL/GenBank/DDBJ whole genome shotgun (WGS) entry which is preliminary data.</text>
</comment>
<keyword evidence="2" id="KW-0645">Protease</keyword>
<evidence type="ECO:0000313" key="9">
    <source>
        <dbReference type="EMBL" id="GAN36398.1"/>
    </source>
</evidence>
<dbReference type="Gene3D" id="3.30.830.10">
    <property type="entry name" value="Metalloenzyme, LuxS/M16 peptidase-like"/>
    <property type="match status" value="2"/>
</dbReference>
<evidence type="ECO:0000259" key="7">
    <source>
        <dbReference type="Pfam" id="PF00675"/>
    </source>
</evidence>
<evidence type="ECO:0000259" key="8">
    <source>
        <dbReference type="Pfam" id="PF05193"/>
    </source>
</evidence>